<dbReference type="Proteomes" id="UP000199088">
    <property type="component" value="Unassembled WGS sequence"/>
</dbReference>
<feature type="compositionally biased region" description="Pro residues" evidence="14">
    <location>
        <begin position="741"/>
        <end position="777"/>
    </location>
</feature>
<dbReference type="GO" id="GO:0008955">
    <property type="term" value="F:peptidoglycan glycosyltransferase activity"/>
    <property type="evidence" value="ECO:0007669"/>
    <property type="project" value="UniProtKB-EC"/>
</dbReference>
<protein>
    <submittedName>
        <fullName evidence="17">Membrane carboxypeptidase (Penicillin-binding protein)</fullName>
    </submittedName>
</protein>
<keyword evidence="11" id="KW-0961">Cell wall biogenesis/degradation</keyword>
<evidence type="ECO:0000256" key="5">
    <source>
        <dbReference type="ARBA" id="ARBA00022676"/>
    </source>
</evidence>
<dbReference type="GO" id="GO:0006508">
    <property type="term" value="P:proteolysis"/>
    <property type="evidence" value="ECO:0007669"/>
    <property type="project" value="UniProtKB-KW"/>
</dbReference>
<evidence type="ECO:0000256" key="8">
    <source>
        <dbReference type="ARBA" id="ARBA00022960"/>
    </source>
</evidence>
<dbReference type="InterPro" id="IPR005543">
    <property type="entry name" value="PASTA_dom"/>
</dbReference>
<dbReference type="InterPro" id="IPR023346">
    <property type="entry name" value="Lysozyme-like_dom_sf"/>
</dbReference>
<reference evidence="18" key="1">
    <citation type="submission" date="2016-10" db="EMBL/GenBank/DDBJ databases">
        <authorList>
            <person name="Varghese N."/>
            <person name="Submissions S."/>
        </authorList>
    </citation>
    <scope>NUCLEOTIDE SEQUENCE [LARGE SCALE GENOMIC DNA]</scope>
    <source>
        <strain evidence="18">DSM 45843</strain>
    </source>
</reference>
<comment type="catalytic activity">
    <reaction evidence="12">
        <text>Preferential cleavage: (Ac)2-L-Lys-D-Ala-|-D-Ala. Also transpeptidation of peptidyl-alanyl moieties that are N-acyl substituents of D-alanine.</text>
        <dbReference type="EC" id="3.4.16.4"/>
    </reaction>
</comment>
<dbReference type="CDD" id="cd06577">
    <property type="entry name" value="PASTA_pknB"/>
    <property type="match status" value="1"/>
</dbReference>
<evidence type="ECO:0000259" key="16">
    <source>
        <dbReference type="Pfam" id="PF00912"/>
    </source>
</evidence>
<keyword evidence="3 17" id="KW-0121">Carboxypeptidase</keyword>
<dbReference type="Pfam" id="PF00912">
    <property type="entry name" value="Transgly"/>
    <property type="match status" value="1"/>
</dbReference>
<dbReference type="OrthoDB" id="9766909at2"/>
<dbReference type="SUPFAM" id="SSF53955">
    <property type="entry name" value="Lysozyme-like"/>
    <property type="match status" value="1"/>
</dbReference>
<dbReference type="STRING" id="1052260.SAMN05660199_00965"/>
<keyword evidence="9" id="KW-0573">Peptidoglycan synthesis</keyword>
<dbReference type="Pfam" id="PF00905">
    <property type="entry name" value="Transpeptidase"/>
    <property type="match status" value="1"/>
</dbReference>
<evidence type="ECO:0000256" key="4">
    <source>
        <dbReference type="ARBA" id="ARBA00022670"/>
    </source>
</evidence>
<dbReference type="AlphaFoldDB" id="A0A1H0F650"/>
<feature type="domain" description="Glycosyl transferase family 51" evidence="16">
    <location>
        <begin position="69"/>
        <end position="254"/>
    </location>
</feature>
<sequence>MSAARRLATVAQLLAAVVLAGVLVAGVLFPVVGGLGVTARNSASLLDALPVELTDETPAGNTVVLAANGEQITGFYDENRAPVTGDRIAEVMKQAMVAIEDARFYSHNGLDVQGTLRAAVTNLSAGVVEEGGSTLTQQLVKQTLLQTADTPEEAAAATEQTLERKLREARLALALEQTYSKDEILTRYLNIVYFGQNAYGIQAAARIYFSVDAADLTLPQAAMLAGLAQSPTSDDPTVNPEAATTRRNQVLDRMAQQGMVTPEAAAAAQAEPITLVLGAPPPRGCVQATVGAYVCDFVQRHLTQTLGITQEQLEHDGLTIQTTLDPELQRAGDAAVLDTLPMGDSLAGMFTAVQPGTGHLLAMSVNRVFGYDVADPAQESYNLNVAASQGSGSTYKVFTAAAALARQYSQYYTLTTSDPYVSRVYRDQGQPYDVRNAGRYSATLDLSTALYQSSNTYFLALEDALGSVEEPVRMAEAAGLFQFSDPGLAQQIIDENRGSFTFGAQETSPLALASAYSTFAASGTRCLVTPVTGVLDRTGQPLLDAEGQPVVRGDQCTPEAIAPGVATTINQILRRDVEPGNPGQTGSRAYVAGHQIAGKTGTSQNNYSAAFVGYTPEITASVMVLNPKQNEDVGGFGGNKPATIWRAAMAPILEARGSGEFPPADPSVVNGNTRPVPGCGSVDACRSVLAGAGFVPQTQTVDGSAPAGALLGTSPPAGGRAVVGQVVTIRISNGSAYVAPAPQPAPAPEPVPVPVPGPALPPGFPGNPPSIPGLPTN</sequence>
<organism evidence="17 18">
    <name type="scientific">Klenkia soli</name>
    <dbReference type="NCBI Taxonomy" id="1052260"/>
    <lineage>
        <taxon>Bacteria</taxon>
        <taxon>Bacillati</taxon>
        <taxon>Actinomycetota</taxon>
        <taxon>Actinomycetes</taxon>
        <taxon>Geodermatophilales</taxon>
        <taxon>Geodermatophilaceae</taxon>
        <taxon>Klenkia</taxon>
    </lineage>
</organism>
<evidence type="ECO:0000256" key="3">
    <source>
        <dbReference type="ARBA" id="ARBA00022645"/>
    </source>
</evidence>
<evidence type="ECO:0000256" key="6">
    <source>
        <dbReference type="ARBA" id="ARBA00022679"/>
    </source>
</evidence>
<dbReference type="InterPro" id="IPR050396">
    <property type="entry name" value="Glycosyltr_51/Transpeptidase"/>
</dbReference>
<name>A0A1H0F650_9ACTN</name>
<dbReference type="PANTHER" id="PTHR32282:SF33">
    <property type="entry name" value="PEPTIDOGLYCAN GLYCOSYLTRANSFERASE"/>
    <property type="match status" value="1"/>
</dbReference>
<keyword evidence="6" id="KW-0808">Transferase</keyword>
<dbReference type="GO" id="GO:0030288">
    <property type="term" value="C:outer membrane-bounded periplasmic space"/>
    <property type="evidence" value="ECO:0007669"/>
    <property type="project" value="TreeGrafter"/>
</dbReference>
<dbReference type="EMBL" id="FNIR01000002">
    <property type="protein sequence ID" value="SDN90118.1"/>
    <property type="molecule type" value="Genomic_DNA"/>
</dbReference>
<keyword evidence="10" id="KW-0511">Multifunctional enzyme</keyword>
<proteinExistence type="inferred from homology"/>
<dbReference type="GO" id="GO:0008360">
    <property type="term" value="P:regulation of cell shape"/>
    <property type="evidence" value="ECO:0007669"/>
    <property type="project" value="UniProtKB-KW"/>
</dbReference>
<keyword evidence="8" id="KW-0133">Cell shape</keyword>
<dbReference type="Gene3D" id="1.10.3810.10">
    <property type="entry name" value="Biosynthetic peptidoglycan transglycosylase-like"/>
    <property type="match status" value="1"/>
</dbReference>
<evidence type="ECO:0000256" key="7">
    <source>
        <dbReference type="ARBA" id="ARBA00022801"/>
    </source>
</evidence>
<evidence type="ECO:0000256" key="9">
    <source>
        <dbReference type="ARBA" id="ARBA00022984"/>
    </source>
</evidence>
<evidence type="ECO:0000256" key="10">
    <source>
        <dbReference type="ARBA" id="ARBA00023268"/>
    </source>
</evidence>
<dbReference type="GO" id="GO:0008658">
    <property type="term" value="F:penicillin binding"/>
    <property type="evidence" value="ECO:0007669"/>
    <property type="project" value="InterPro"/>
</dbReference>
<feature type="domain" description="Penicillin-binding protein transpeptidase" evidence="15">
    <location>
        <begin position="348"/>
        <end position="649"/>
    </location>
</feature>
<dbReference type="GO" id="GO:0071555">
    <property type="term" value="P:cell wall organization"/>
    <property type="evidence" value="ECO:0007669"/>
    <property type="project" value="UniProtKB-KW"/>
</dbReference>
<feature type="region of interest" description="Disordered" evidence="14">
    <location>
        <begin position="740"/>
        <end position="777"/>
    </location>
</feature>
<evidence type="ECO:0000259" key="15">
    <source>
        <dbReference type="Pfam" id="PF00905"/>
    </source>
</evidence>
<gene>
    <name evidence="17" type="ORF">SAMN05660199_00965</name>
</gene>
<dbReference type="InterPro" id="IPR001264">
    <property type="entry name" value="Glyco_trans_51"/>
</dbReference>
<evidence type="ECO:0000256" key="14">
    <source>
        <dbReference type="SAM" id="MobiDB-lite"/>
    </source>
</evidence>
<dbReference type="PANTHER" id="PTHR32282">
    <property type="entry name" value="BINDING PROTEIN TRANSPEPTIDASE, PUTATIVE-RELATED"/>
    <property type="match status" value="1"/>
</dbReference>
<keyword evidence="18" id="KW-1185">Reference proteome</keyword>
<evidence type="ECO:0000256" key="2">
    <source>
        <dbReference type="ARBA" id="ARBA00007739"/>
    </source>
</evidence>
<evidence type="ECO:0000256" key="12">
    <source>
        <dbReference type="ARBA" id="ARBA00034000"/>
    </source>
</evidence>
<comment type="similarity">
    <text evidence="1">In the C-terminal section; belongs to the transpeptidase family.</text>
</comment>
<evidence type="ECO:0000256" key="1">
    <source>
        <dbReference type="ARBA" id="ARBA00007090"/>
    </source>
</evidence>
<evidence type="ECO:0000313" key="17">
    <source>
        <dbReference type="EMBL" id="SDN90118.1"/>
    </source>
</evidence>
<evidence type="ECO:0000256" key="13">
    <source>
        <dbReference type="ARBA" id="ARBA00049902"/>
    </source>
</evidence>
<dbReference type="InterPro" id="IPR012338">
    <property type="entry name" value="Beta-lactam/transpept-like"/>
</dbReference>
<dbReference type="SUPFAM" id="SSF56601">
    <property type="entry name" value="beta-lactamase/transpeptidase-like"/>
    <property type="match status" value="1"/>
</dbReference>
<comment type="similarity">
    <text evidence="2">In the N-terminal section; belongs to the glycosyltransferase 51 family.</text>
</comment>
<evidence type="ECO:0000256" key="11">
    <source>
        <dbReference type="ARBA" id="ARBA00023316"/>
    </source>
</evidence>
<keyword evidence="4" id="KW-0645">Protease</keyword>
<dbReference type="InterPro" id="IPR036950">
    <property type="entry name" value="PBP_transglycosylase"/>
</dbReference>
<comment type="catalytic activity">
    <reaction evidence="13">
        <text>[GlcNAc-(1-&gt;4)-Mur2Ac(oyl-L-Ala-gamma-D-Glu-L-Lys-D-Ala-D-Ala)](n)-di-trans,octa-cis-undecaprenyl diphosphate + beta-D-GlcNAc-(1-&gt;4)-Mur2Ac(oyl-L-Ala-gamma-D-Glu-L-Lys-D-Ala-D-Ala)-di-trans,octa-cis-undecaprenyl diphosphate = [GlcNAc-(1-&gt;4)-Mur2Ac(oyl-L-Ala-gamma-D-Glu-L-Lys-D-Ala-D-Ala)](n+1)-di-trans,octa-cis-undecaprenyl diphosphate + di-trans,octa-cis-undecaprenyl diphosphate + H(+)</text>
        <dbReference type="Rhea" id="RHEA:23708"/>
        <dbReference type="Rhea" id="RHEA-COMP:9602"/>
        <dbReference type="Rhea" id="RHEA-COMP:9603"/>
        <dbReference type="ChEBI" id="CHEBI:15378"/>
        <dbReference type="ChEBI" id="CHEBI:58405"/>
        <dbReference type="ChEBI" id="CHEBI:60033"/>
        <dbReference type="ChEBI" id="CHEBI:78435"/>
        <dbReference type="EC" id="2.4.99.28"/>
    </reaction>
</comment>
<dbReference type="FunFam" id="1.10.3810.10:FF:000001">
    <property type="entry name" value="Penicillin-binding protein 1A"/>
    <property type="match status" value="1"/>
</dbReference>
<dbReference type="GO" id="GO:0009252">
    <property type="term" value="P:peptidoglycan biosynthetic process"/>
    <property type="evidence" value="ECO:0007669"/>
    <property type="project" value="UniProtKB-KW"/>
</dbReference>
<dbReference type="RefSeq" id="WP_091240554.1">
    <property type="nucleotide sequence ID" value="NZ_FNIR01000002.1"/>
</dbReference>
<evidence type="ECO:0000313" key="18">
    <source>
        <dbReference type="Proteomes" id="UP000199088"/>
    </source>
</evidence>
<accession>A0A1H0F650</accession>
<dbReference type="GO" id="GO:0009002">
    <property type="term" value="F:serine-type D-Ala-D-Ala carboxypeptidase activity"/>
    <property type="evidence" value="ECO:0007669"/>
    <property type="project" value="UniProtKB-EC"/>
</dbReference>
<dbReference type="InterPro" id="IPR001460">
    <property type="entry name" value="PCN-bd_Tpept"/>
</dbReference>
<dbReference type="Gene3D" id="3.40.710.10">
    <property type="entry name" value="DD-peptidase/beta-lactamase superfamily"/>
    <property type="match status" value="1"/>
</dbReference>
<keyword evidence="7" id="KW-0378">Hydrolase</keyword>
<keyword evidence="5" id="KW-0328">Glycosyltransferase</keyword>
<dbReference type="Gene3D" id="3.30.10.20">
    <property type="match status" value="1"/>
</dbReference>